<comment type="cofactor">
    <cofactor evidence="15">
        <name>Cu cation</name>
        <dbReference type="ChEBI" id="CHEBI:23378"/>
    </cofactor>
    <text evidence="15">Binds a copper A center.</text>
</comment>
<dbReference type="PROSITE" id="PS00078">
    <property type="entry name" value="COX2"/>
    <property type="match status" value="1"/>
</dbReference>
<evidence type="ECO:0000256" key="4">
    <source>
        <dbReference type="ARBA" id="ARBA00022660"/>
    </source>
</evidence>
<evidence type="ECO:0000313" key="19">
    <source>
        <dbReference type="EMBL" id="MBJ3777678.1"/>
    </source>
</evidence>
<keyword evidence="4 14" id="KW-0679">Respiratory chain</keyword>
<sequence>MTRALARGGLAAVTMLVGMVAGLTGALAAQPEPWGTSFQEAATDIMAQITWFEHYTLVIITVITLFVLALLVLVIVKFGAKRNPTPSTNAHNTMIEVVWTIVPVLVLVAIAFPSFRLLFSETTIPDPDITVKASAGQWYWNYEYTDEAQADLPKILSYMLDDDQRAERQQQYGLTDHEVPRLLAVDYPLVVPVNSVVHVLTTSTDVNHSFAVPAFGVKVDAIQGRLNDTWFEAKAPGVYYGQCSELCGRSHAFMPIEVHVLTQDRFDTWAGMAREDLDDATAQLLQWQAEDREQAVAALTNT</sequence>
<evidence type="ECO:0000256" key="3">
    <source>
        <dbReference type="ARBA" id="ARBA00022448"/>
    </source>
</evidence>
<dbReference type="SUPFAM" id="SSF81464">
    <property type="entry name" value="Cytochrome c oxidase subunit II-like, transmembrane region"/>
    <property type="match status" value="1"/>
</dbReference>
<comment type="catalytic activity">
    <reaction evidence="13 15">
        <text>4 Fe(II)-[cytochrome c] + O2 + 8 H(+)(in) = 4 Fe(III)-[cytochrome c] + 2 H2O + 4 H(+)(out)</text>
        <dbReference type="Rhea" id="RHEA:11436"/>
        <dbReference type="Rhea" id="RHEA-COMP:10350"/>
        <dbReference type="Rhea" id="RHEA-COMP:14399"/>
        <dbReference type="ChEBI" id="CHEBI:15377"/>
        <dbReference type="ChEBI" id="CHEBI:15378"/>
        <dbReference type="ChEBI" id="CHEBI:15379"/>
        <dbReference type="ChEBI" id="CHEBI:29033"/>
        <dbReference type="ChEBI" id="CHEBI:29034"/>
        <dbReference type="EC" id="7.1.1.9"/>
    </reaction>
</comment>
<dbReference type="InterPro" id="IPR002429">
    <property type="entry name" value="CcO_II-like_C"/>
</dbReference>
<gene>
    <name evidence="19" type="primary">coxB</name>
    <name evidence="19" type="ORF">JCR33_18375</name>
</gene>
<dbReference type="InterPro" id="IPR045187">
    <property type="entry name" value="CcO_II"/>
</dbReference>
<protein>
    <recommendedName>
        <fullName evidence="15">Cytochrome c oxidase subunit 2</fullName>
        <ecNumber evidence="15">7.1.1.9</ecNumber>
    </recommendedName>
</protein>
<dbReference type="GO" id="GO:0016491">
    <property type="term" value="F:oxidoreductase activity"/>
    <property type="evidence" value="ECO:0007669"/>
    <property type="project" value="InterPro"/>
</dbReference>
<dbReference type="InterPro" id="IPR036257">
    <property type="entry name" value="Cyt_c_oxidase_su2_TM_sf"/>
</dbReference>
<evidence type="ECO:0000256" key="16">
    <source>
        <dbReference type="SAM" id="Phobius"/>
    </source>
</evidence>
<dbReference type="NCBIfam" id="TIGR02866">
    <property type="entry name" value="CoxB"/>
    <property type="match status" value="1"/>
</dbReference>
<evidence type="ECO:0000256" key="12">
    <source>
        <dbReference type="ARBA" id="ARBA00024688"/>
    </source>
</evidence>
<dbReference type="GO" id="GO:0004129">
    <property type="term" value="F:cytochrome-c oxidase activity"/>
    <property type="evidence" value="ECO:0007669"/>
    <property type="project" value="UniProtKB-EC"/>
</dbReference>
<feature type="domain" description="Cytochrome oxidase subunit II transmembrane region profile" evidence="18">
    <location>
        <begin position="30"/>
        <end position="125"/>
    </location>
</feature>
<dbReference type="InterPro" id="IPR011759">
    <property type="entry name" value="Cyt_c_oxidase_su2_TM_dom"/>
</dbReference>
<dbReference type="Pfam" id="PF00116">
    <property type="entry name" value="COX2"/>
    <property type="match status" value="1"/>
</dbReference>
<evidence type="ECO:0000256" key="10">
    <source>
        <dbReference type="ARBA" id="ARBA00023008"/>
    </source>
</evidence>
<keyword evidence="20" id="KW-1185">Reference proteome</keyword>
<keyword evidence="11 16" id="KW-0472">Membrane</keyword>
<evidence type="ECO:0000256" key="8">
    <source>
        <dbReference type="ARBA" id="ARBA00022982"/>
    </source>
</evidence>
<comment type="similarity">
    <text evidence="2 14">Belongs to the cytochrome c oxidase subunit 2 family.</text>
</comment>
<dbReference type="GO" id="GO:0005886">
    <property type="term" value="C:plasma membrane"/>
    <property type="evidence" value="ECO:0007669"/>
    <property type="project" value="UniProtKB-SubCell"/>
</dbReference>
<evidence type="ECO:0000259" key="18">
    <source>
        <dbReference type="PROSITE" id="PS50999"/>
    </source>
</evidence>
<keyword evidence="6 15" id="KW-0479">Metal-binding</keyword>
<dbReference type="InterPro" id="IPR001505">
    <property type="entry name" value="Copper_CuA"/>
</dbReference>
<keyword evidence="9 16" id="KW-1133">Transmembrane helix</keyword>
<feature type="transmembrane region" description="Helical" evidence="16">
    <location>
        <begin position="52"/>
        <end position="76"/>
    </location>
</feature>
<dbReference type="Pfam" id="PF02790">
    <property type="entry name" value="COX2_TM"/>
    <property type="match status" value="1"/>
</dbReference>
<keyword evidence="8 14" id="KW-0249">Electron transport</keyword>
<dbReference type="EC" id="7.1.1.9" evidence="15"/>
<dbReference type="EMBL" id="JAEKJA010000019">
    <property type="protein sequence ID" value="MBJ3777678.1"/>
    <property type="molecule type" value="Genomic_DNA"/>
</dbReference>
<evidence type="ECO:0000313" key="20">
    <source>
        <dbReference type="Proteomes" id="UP000609531"/>
    </source>
</evidence>
<accession>A0A934IJK7</accession>
<feature type="domain" description="Cytochrome oxidase subunit II copper A binding" evidence="17">
    <location>
        <begin position="126"/>
        <end position="272"/>
    </location>
</feature>
<evidence type="ECO:0000256" key="13">
    <source>
        <dbReference type="ARBA" id="ARBA00047816"/>
    </source>
</evidence>
<comment type="function">
    <text evidence="12 15">Subunits I and II form the functional core of the enzyme complex. Electrons originating in cytochrome c are transferred via heme a and Cu(A) to the binuclear center formed by heme a3 and Cu(B).</text>
</comment>
<dbReference type="PANTHER" id="PTHR22888:SF9">
    <property type="entry name" value="CYTOCHROME C OXIDASE SUBUNIT 2"/>
    <property type="match status" value="1"/>
</dbReference>
<dbReference type="AlphaFoldDB" id="A0A934IJK7"/>
<dbReference type="PRINTS" id="PR01166">
    <property type="entry name" value="CYCOXIDASEII"/>
</dbReference>
<dbReference type="InterPro" id="IPR008972">
    <property type="entry name" value="Cupredoxin"/>
</dbReference>
<organism evidence="19 20">
    <name type="scientific">Acuticoccus mangrovi</name>
    <dbReference type="NCBI Taxonomy" id="2796142"/>
    <lineage>
        <taxon>Bacteria</taxon>
        <taxon>Pseudomonadati</taxon>
        <taxon>Pseudomonadota</taxon>
        <taxon>Alphaproteobacteria</taxon>
        <taxon>Hyphomicrobiales</taxon>
        <taxon>Amorphaceae</taxon>
        <taxon>Acuticoccus</taxon>
    </lineage>
</organism>
<evidence type="ECO:0000256" key="6">
    <source>
        <dbReference type="ARBA" id="ARBA00022723"/>
    </source>
</evidence>
<evidence type="ECO:0000256" key="14">
    <source>
        <dbReference type="RuleBase" id="RU000456"/>
    </source>
</evidence>
<keyword evidence="10 15" id="KW-0186">Copper</keyword>
<dbReference type="RefSeq" id="WP_198883585.1">
    <property type="nucleotide sequence ID" value="NZ_JAEKJA010000019.1"/>
</dbReference>
<dbReference type="PROSITE" id="PS50999">
    <property type="entry name" value="COX2_TM"/>
    <property type="match status" value="1"/>
</dbReference>
<comment type="caution">
    <text evidence="19">The sequence shown here is derived from an EMBL/GenBank/DDBJ whole genome shotgun (WGS) entry which is preliminary data.</text>
</comment>
<keyword evidence="5 14" id="KW-0812">Transmembrane</keyword>
<evidence type="ECO:0000256" key="15">
    <source>
        <dbReference type="RuleBase" id="RU004024"/>
    </source>
</evidence>
<proteinExistence type="inferred from homology"/>
<evidence type="ECO:0000256" key="11">
    <source>
        <dbReference type="ARBA" id="ARBA00023136"/>
    </source>
</evidence>
<comment type="subcellular location">
    <subcellularLocation>
        <location evidence="14">Cell membrane</location>
        <topology evidence="14">Multi-pass membrane protein</topology>
    </subcellularLocation>
    <subcellularLocation>
        <location evidence="1">Membrane</location>
        <topology evidence="1">Multi-pass membrane protein</topology>
    </subcellularLocation>
</comment>
<keyword evidence="7" id="KW-1278">Translocase</keyword>
<evidence type="ECO:0000256" key="5">
    <source>
        <dbReference type="ARBA" id="ARBA00022692"/>
    </source>
</evidence>
<dbReference type="InterPro" id="IPR014222">
    <property type="entry name" value="Cyt_c_oxidase_su2"/>
</dbReference>
<feature type="transmembrane region" description="Helical" evidence="16">
    <location>
        <begin position="97"/>
        <end position="119"/>
    </location>
</feature>
<dbReference type="Proteomes" id="UP000609531">
    <property type="component" value="Unassembled WGS sequence"/>
</dbReference>
<dbReference type="Gene3D" id="2.60.40.420">
    <property type="entry name" value="Cupredoxins - blue copper proteins"/>
    <property type="match status" value="1"/>
</dbReference>
<dbReference type="PROSITE" id="PS50857">
    <property type="entry name" value="COX2_CUA"/>
    <property type="match status" value="1"/>
</dbReference>
<dbReference type="GO" id="GO:0005507">
    <property type="term" value="F:copper ion binding"/>
    <property type="evidence" value="ECO:0007669"/>
    <property type="project" value="InterPro"/>
</dbReference>
<dbReference type="SUPFAM" id="SSF49503">
    <property type="entry name" value="Cupredoxins"/>
    <property type="match status" value="1"/>
</dbReference>
<keyword evidence="3 14" id="KW-0813">Transport</keyword>
<dbReference type="GO" id="GO:0042773">
    <property type="term" value="P:ATP synthesis coupled electron transport"/>
    <property type="evidence" value="ECO:0007669"/>
    <property type="project" value="TreeGrafter"/>
</dbReference>
<evidence type="ECO:0000256" key="9">
    <source>
        <dbReference type="ARBA" id="ARBA00022989"/>
    </source>
</evidence>
<evidence type="ECO:0000259" key="17">
    <source>
        <dbReference type="PROSITE" id="PS50857"/>
    </source>
</evidence>
<dbReference type="Gene3D" id="1.10.287.90">
    <property type="match status" value="1"/>
</dbReference>
<evidence type="ECO:0000256" key="2">
    <source>
        <dbReference type="ARBA" id="ARBA00007866"/>
    </source>
</evidence>
<reference evidence="19" key="1">
    <citation type="submission" date="2020-12" db="EMBL/GenBank/DDBJ databases">
        <title>Bacterial taxonomy.</title>
        <authorList>
            <person name="Pan X."/>
        </authorList>
    </citation>
    <scope>NUCLEOTIDE SEQUENCE</scope>
    <source>
        <strain evidence="19">B2012</strain>
    </source>
</reference>
<dbReference type="PANTHER" id="PTHR22888">
    <property type="entry name" value="CYTOCHROME C OXIDASE, SUBUNIT II"/>
    <property type="match status" value="1"/>
</dbReference>
<name>A0A934IJK7_9HYPH</name>
<evidence type="ECO:0000256" key="1">
    <source>
        <dbReference type="ARBA" id="ARBA00004141"/>
    </source>
</evidence>
<evidence type="ECO:0000256" key="7">
    <source>
        <dbReference type="ARBA" id="ARBA00022967"/>
    </source>
</evidence>